<keyword evidence="1" id="KW-0472">Membrane</keyword>
<name>W4PFR1_9BACE</name>
<keyword evidence="1" id="KW-1133">Transmembrane helix</keyword>
<reference evidence="3" key="1">
    <citation type="journal article" date="2014" name="Genome">
        <title>Draft Genome Sequences of Three Strains of Bacteroides pyogenes Isolated from a Cat and Swine.</title>
        <authorList>
            <person name="Sakamoto M."/>
            <person name="Oshima K."/>
            <person name="Suda W."/>
            <person name="Kitamura K."/>
            <person name="Iida T."/>
            <person name="Hattori M."/>
            <person name="Ohkuma M."/>
        </authorList>
    </citation>
    <scope>NUCLEOTIDE SEQUENCE [LARGE SCALE GENOMIC DNA]</scope>
    <source>
        <strain evidence="3">JCM 6294</strain>
    </source>
</reference>
<dbReference type="EMBL" id="BAIR01000010">
    <property type="protein sequence ID" value="GAE18641.1"/>
    <property type="molecule type" value="Genomic_DNA"/>
</dbReference>
<dbReference type="AlphaFoldDB" id="W4PFR1"/>
<keyword evidence="1" id="KW-0812">Transmembrane</keyword>
<dbReference type="Proteomes" id="UP000018842">
    <property type="component" value="Unassembled WGS sequence"/>
</dbReference>
<organism evidence="2 3">
    <name type="scientific">Bacteroides pyogenes DSM 20611 = JCM 6294</name>
    <dbReference type="NCBI Taxonomy" id="1121100"/>
    <lineage>
        <taxon>Bacteria</taxon>
        <taxon>Pseudomonadati</taxon>
        <taxon>Bacteroidota</taxon>
        <taxon>Bacteroidia</taxon>
        <taxon>Bacteroidales</taxon>
        <taxon>Bacteroidaceae</taxon>
        <taxon>Bacteroides</taxon>
    </lineage>
</organism>
<protein>
    <submittedName>
        <fullName evidence="2">Uncharacterized protein</fullName>
    </submittedName>
</protein>
<accession>W4PFR1</accession>
<evidence type="ECO:0000256" key="1">
    <source>
        <dbReference type="SAM" id="Phobius"/>
    </source>
</evidence>
<evidence type="ECO:0000313" key="2">
    <source>
        <dbReference type="EMBL" id="GAE18641.1"/>
    </source>
</evidence>
<evidence type="ECO:0000313" key="3">
    <source>
        <dbReference type="Proteomes" id="UP000018842"/>
    </source>
</evidence>
<comment type="caution">
    <text evidence="2">The sequence shown here is derived from an EMBL/GenBank/DDBJ whole genome shotgun (WGS) entry which is preliminary data.</text>
</comment>
<sequence>MLSEPTGSSSFPCQLPVMSCACAGEGRPVIAISPMRMMKRDVFFICFFMCFIRISLFSGEYPQI</sequence>
<feature type="transmembrane region" description="Helical" evidence="1">
    <location>
        <begin position="42"/>
        <end position="59"/>
    </location>
</feature>
<gene>
    <name evidence="2" type="ORF">JCM6294_1568</name>
</gene>
<proteinExistence type="predicted"/>